<feature type="domain" description="Glycosyltransferase 2-like" evidence="4">
    <location>
        <begin position="5"/>
        <end position="173"/>
    </location>
</feature>
<evidence type="ECO:0000313" key="6">
    <source>
        <dbReference type="Proteomes" id="UP000652074"/>
    </source>
</evidence>
<protein>
    <submittedName>
        <fullName evidence="5">Glycosyltransferase</fullName>
    </submittedName>
</protein>
<gene>
    <name evidence="5" type="ORF">GPA26_08110</name>
</gene>
<evidence type="ECO:0000256" key="3">
    <source>
        <dbReference type="ARBA" id="ARBA00022679"/>
    </source>
</evidence>
<reference evidence="5 6" key="1">
    <citation type="submission" date="2019-12" db="EMBL/GenBank/DDBJ databases">
        <title>Comparative genomics gives insights into the taxonomy of the Azoarcus-Aromatoleum group and reveals separate origins of nif in the plant-associated Azoarcus and non-plant-associated Aromatoleum sub-groups.</title>
        <authorList>
            <person name="Lafos M."/>
            <person name="Maluk M."/>
            <person name="Batista M."/>
            <person name="Junghare M."/>
            <person name="Carmona M."/>
            <person name="Faoro H."/>
            <person name="Cruz L.M."/>
            <person name="Battistoni F."/>
            <person name="De Souza E."/>
            <person name="Pedrosa F."/>
            <person name="Chen W.-M."/>
            <person name="Poole P.S."/>
            <person name="Dixon R.A."/>
            <person name="James E.K."/>
        </authorList>
    </citation>
    <scope>NUCLEOTIDE SEQUENCE [LARGE SCALE GENOMIC DNA]</scope>
    <source>
        <strain evidence="5 6">ToN1</strain>
    </source>
</reference>
<dbReference type="Gene3D" id="3.90.550.10">
    <property type="entry name" value="Spore Coat Polysaccharide Biosynthesis Protein SpsA, Chain A"/>
    <property type="match status" value="1"/>
</dbReference>
<dbReference type="CDD" id="cd06442">
    <property type="entry name" value="DPM1_like"/>
    <property type="match status" value="1"/>
</dbReference>
<keyword evidence="6" id="KW-1185">Reference proteome</keyword>
<dbReference type="InterPro" id="IPR001173">
    <property type="entry name" value="Glyco_trans_2-like"/>
</dbReference>
<dbReference type="PANTHER" id="PTHR43398">
    <property type="entry name" value="DOLICHOL-PHOSPHATE MANNOSYLTRANSFERASE SUBUNIT 1"/>
    <property type="match status" value="1"/>
</dbReference>
<dbReference type="SUPFAM" id="SSF53448">
    <property type="entry name" value="Nucleotide-diphospho-sugar transferases"/>
    <property type="match status" value="1"/>
</dbReference>
<evidence type="ECO:0000256" key="2">
    <source>
        <dbReference type="ARBA" id="ARBA00022676"/>
    </source>
</evidence>
<accession>A0ABX1MKF6</accession>
<dbReference type="EMBL" id="WTVR01000013">
    <property type="protein sequence ID" value="NMF88447.1"/>
    <property type="molecule type" value="Genomic_DNA"/>
</dbReference>
<dbReference type="Proteomes" id="UP000652074">
    <property type="component" value="Unassembled WGS sequence"/>
</dbReference>
<dbReference type="Pfam" id="PF00535">
    <property type="entry name" value="Glycos_transf_2"/>
    <property type="match status" value="1"/>
</dbReference>
<keyword evidence="3" id="KW-0808">Transferase</keyword>
<dbReference type="PANTHER" id="PTHR43398:SF1">
    <property type="entry name" value="DOLICHOL-PHOSPHATE MANNOSYLTRANSFERASE SUBUNIT 1"/>
    <property type="match status" value="1"/>
</dbReference>
<name>A0ABX1MKF6_9RHOO</name>
<dbReference type="InterPro" id="IPR039528">
    <property type="entry name" value="DPM1-like"/>
</dbReference>
<dbReference type="RefSeq" id="WP_169205871.1">
    <property type="nucleotide sequence ID" value="NZ_CP059560.1"/>
</dbReference>
<keyword evidence="2" id="KW-0328">Glycosyltransferase</keyword>
<evidence type="ECO:0000313" key="5">
    <source>
        <dbReference type="EMBL" id="NMF88447.1"/>
    </source>
</evidence>
<sequence length="251" mass="27018">MKIVVVIPTYNERGNIGRLIVAVHAALAAPERRVRVLVVDDDSPDGTAAEVFACAACLPGVSLLSGPRTGLGAAYVRGLNHALAHHAPDVVIQMDADFSHNPSDLPRLLAAIDDGAEVAIGSRYLGGNRTPHDWGWRRRLLSRAGNLVARHWLGLAPVHDCTAGFRAWRASALRAARFTDVSAQGYVFIVAMLQNAARAGADIREVPVHFPDRRLGTSKLGTREIVEFARWALAHGAPAMPRTGLAEQQAR</sequence>
<comment type="caution">
    <text evidence="5">The sequence shown here is derived from an EMBL/GenBank/DDBJ whole genome shotgun (WGS) entry which is preliminary data.</text>
</comment>
<organism evidence="5 6">
    <name type="scientific">Aromatoleum petrolei</name>
    <dbReference type="NCBI Taxonomy" id="76116"/>
    <lineage>
        <taxon>Bacteria</taxon>
        <taxon>Pseudomonadati</taxon>
        <taxon>Pseudomonadota</taxon>
        <taxon>Betaproteobacteria</taxon>
        <taxon>Rhodocyclales</taxon>
        <taxon>Rhodocyclaceae</taxon>
        <taxon>Aromatoleum</taxon>
    </lineage>
</organism>
<comment type="similarity">
    <text evidence="1">Belongs to the glycosyltransferase 2 family.</text>
</comment>
<evidence type="ECO:0000256" key="1">
    <source>
        <dbReference type="ARBA" id="ARBA00006739"/>
    </source>
</evidence>
<dbReference type="InterPro" id="IPR029044">
    <property type="entry name" value="Nucleotide-diphossugar_trans"/>
</dbReference>
<evidence type="ECO:0000259" key="4">
    <source>
        <dbReference type="Pfam" id="PF00535"/>
    </source>
</evidence>
<proteinExistence type="inferred from homology"/>